<dbReference type="Pfam" id="PF22564">
    <property type="entry name" value="HAAS"/>
    <property type="match status" value="1"/>
</dbReference>
<proteinExistence type="predicted"/>
<accession>A0ABU0ANP7</accession>
<keyword evidence="1" id="KW-0472">Membrane</keyword>
<keyword evidence="3" id="KW-1185">Reference proteome</keyword>
<dbReference type="Proteomes" id="UP001238088">
    <property type="component" value="Unassembled WGS sequence"/>
</dbReference>
<feature type="transmembrane region" description="Helical" evidence="1">
    <location>
        <begin position="122"/>
        <end position="143"/>
    </location>
</feature>
<evidence type="ECO:0000313" key="3">
    <source>
        <dbReference type="Proteomes" id="UP001238088"/>
    </source>
</evidence>
<reference evidence="2 3" key="1">
    <citation type="submission" date="2023-07" db="EMBL/GenBank/DDBJ databases">
        <title>Genomic Encyclopedia of Type Strains, Phase IV (KMG-IV): sequencing the most valuable type-strain genomes for metagenomic binning, comparative biology and taxonomic classification.</title>
        <authorList>
            <person name="Goeker M."/>
        </authorList>
    </citation>
    <scope>NUCLEOTIDE SEQUENCE [LARGE SCALE GENOMIC DNA]</scope>
    <source>
        <strain evidence="2 3">DSM 23494</strain>
    </source>
</reference>
<dbReference type="RefSeq" id="WP_307478071.1">
    <property type="nucleotide sequence ID" value="NZ_JAUSUB010000026.1"/>
</dbReference>
<keyword evidence="1" id="KW-0812">Transmembrane</keyword>
<sequence>MKWIDIYVHEVSRRLPENTREDIALELKSTILDMLPDQYSEEDEKSALAELGDPAAMADEYRDKPTYLIGPGFYDGYLSTLKMVMPIVLFFTLSIYFIESYIQFAKTANDWTFLLHFFGEGIWNVINVGIQALFWITLVFFIIERSGVAPYQLSSTGKEWKPEDLKNVTVIPKKKAINKGEVFSSLLWTAIWGTVYFTAIDYIGVYRGAGGQPGLELITPIFNQSLLLSCWPIIVVFLGVEIALTIFKWIKGQWTQRLAMVNTIYHILYTGLFLFIILQSNLFHPDFFNYMGEIFNSTLAEVESVAQLVIGISIASVILTSAYSSYEGFKKAKIKLDPYKNSDSTK</sequence>
<feature type="transmembrane region" description="Helical" evidence="1">
    <location>
        <begin position="305"/>
        <end position="326"/>
    </location>
</feature>
<evidence type="ECO:0000313" key="2">
    <source>
        <dbReference type="EMBL" id="MDQ0272655.1"/>
    </source>
</evidence>
<protein>
    <submittedName>
        <fullName evidence="2">Uncharacterized protein</fullName>
    </submittedName>
</protein>
<feature type="transmembrane region" description="Helical" evidence="1">
    <location>
        <begin position="83"/>
        <end position="102"/>
    </location>
</feature>
<evidence type="ECO:0000256" key="1">
    <source>
        <dbReference type="SAM" id="Phobius"/>
    </source>
</evidence>
<dbReference type="EMBL" id="JAUSUB010000026">
    <property type="protein sequence ID" value="MDQ0272655.1"/>
    <property type="molecule type" value="Genomic_DNA"/>
</dbReference>
<keyword evidence="1" id="KW-1133">Transmembrane helix</keyword>
<feature type="transmembrane region" description="Helical" evidence="1">
    <location>
        <begin position="182"/>
        <end position="206"/>
    </location>
</feature>
<comment type="caution">
    <text evidence="2">The sequence shown here is derived from an EMBL/GenBank/DDBJ whole genome shotgun (WGS) entry which is preliminary data.</text>
</comment>
<feature type="transmembrane region" description="Helical" evidence="1">
    <location>
        <begin position="226"/>
        <end position="247"/>
    </location>
</feature>
<name>A0ABU0ANP7_9BACI</name>
<organism evidence="2 3">
    <name type="scientific">Cytobacillus purgationiresistens</name>
    <dbReference type="NCBI Taxonomy" id="863449"/>
    <lineage>
        <taxon>Bacteria</taxon>
        <taxon>Bacillati</taxon>
        <taxon>Bacillota</taxon>
        <taxon>Bacilli</taxon>
        <taxon>Bacillales</taxon>
        <taxon>Bacillaceae</taxon>
        <taxon>Cytobacillus</taxon>
    </lineage>
</organism>
<gene>
    <name evidence="2" type="ORF">J2S17_004548</name>
</gene>
<feature type="transmembrane region" description="Helical" evidence="1">
    <location>
        <begin position="259"/>
        <end position="278"/>
    </location>
</feature>